<dbReference type="GO" id="GO:0005856">
    <property type="term" value="C:cytoskeleton"/>
    <property type="evidence" value="ECO:0007669"/>
    <property type="project" value="UniProtKB-SubCell"/>
</dbReference>
<organism evidence="6 7">
    <name type="scientific">Lepidopterella palustris CBS 459.81</name>
    <dbReference type="NCBI Taxonomy" id="1314670"/>
    <lineage>
        <taxon>Eukaryota</taxon>
        <taxon>Fungi</taxon>
        <taxon>Dikarya</taxon>
        <taxon>Ascomycota</taxon>
        <taxon>Pezizomycotina</taxon>
        <taxon>Dothideomycetes</taxon>
        <taxon>Pleosporomycetidae</taxon>
        <taxon>Mytilinidiales</taxon>
        <taxon>Argynnaceae</taxon>
        <taxon>Lepidopterella</taxon>
    </lineage>
</organism>
<feature type="compositionally biased region" description="Polar residues" evidence="4">
    <location>
        <begin position="629"/>
        <end position="642"/>
    </location>
</feature>
<evidence type="ECO:0000256" key="4">
    <source>
        <dbReference type="SAM" id="MobiDB-lite"/>
    </source>
</evidence>
<evidence type="ECO:0000256" key="1">
    <source>
        <dbReference type="ARBA" id="ARBA00004245"/>
    </source>
</evidence>
<evidence type="ECO:0000256" key="2">
    <source>
        <dbReference type="ARBA" id="ARBA00022490"/>
    </source>
</evidence>
<proteinExistence type="predicted"/>
<dbReference type="GO" id="GO:0008017">
    <property type="term" value="F:microtubule binding"/>
    <property type="evidence" value="ECO:0007669"/>
    <property type="project" value="InterPro"/>
</dbReference>
<feature type="region of interest" description="Disordered" evidence="4">
    <location>
        <begin position="1"/>
        <end position="50"/>
    </location>
</feature>
<dbReference type="SUPFAM" id="SSF143575">
    <property type="entry name" value="GAS2 domain-like"/>
    <property type="match status" value="1"/>
</dbReference>
<feature type="region of interest" description="Disordered" evidence="4">
    <location>
        <begin position="857"/>
        <end position="939"/>
    </location>
</feature>
<keyword evidence="7" id="KW-1185">Reference proteome</keyword>
<feature type="region of interest" description="Disordered" evidence="4">
    <location>
        <begin position="979"/>
        <end position="1058"/>
    </location>
</feature>
<feature type="compositionally biased region" description="Basic residues" evidence="4">
    <location>
        <begin position="897"/>
        <end position="907"/>
    </location>
</feature>
<dbReference type="OrthoDB" id="5409589at2759"/>
<dbReference type="InterPro" id="IPR003108">
    <property type="entry name" value="GAR_dom"/>
</dbReference>
<name>A0A8E2EC50_9PEZI</name>
<accession>A0A8E2EC50</accession>
<feature type="compositionally biased region" description="Polar residues" evidence="4">
    <location>
        <begin position="1"/>
        <end position="24"/>
    </location>
</feature>
<dbReference type="Gene3D" id="3.30.920.20">
    <property type="entry name" value="Gas2-like domain"/>
    <property type="match status" value="1"/>
</dbReference>
<evidence type="ECO:0000256" key="3">
    <source>
        <dbReference type="ARBA" id="ARBA00023212"/>
    </source>
</evidence>
<feature type="region of interest" description="Disordered" evidence="4">
    <location>
        <begin position="710"/>
        <end position="735"/>
    </location>
</feature>
<feature type="domain" description="GAR" evidence="5">
    <location>
        <begin position="753"/>
        <end position="839"/>
    </location>
</feature>
<evidence type="ECO:0000313" key="7">
    <source>
        <dbReference type="Proteomes" id="UP000250266"/>
    </source>
</evidence>
<feature type="compositionally biased region" description="Low complexity" evidence="4">
    <location>
        <begin position="527"/>
        <end position="551"/>
    </location>
</feature>
<comment type="subcellular location">
    <subcellularLocation>
        <location evidence="1">Cytoplasm</location>
        <location evidence="1">Cytoskeleton</location>
    </subcellularLocation>
</comment>
<gene>
    <name evidence="6" type="ORF">K432DRAFT_442839</name>
</gene>
<dbReference type="Proteomes" id="UP000250266">
    <property type="component" value="Unassembled WGS sequence"/>
</dbReference>
<feature type="compositionally biased region" description="Gly residues" evidence="4">
    <location>
        <begin position="1044"/>
        <end position="1057"/>
    </location>
</feature>
<feature type="compositionally biased region" description="Polar residues" evidence="4">
    <location>
        <begin position="928"/>
        <end position="939"/>
    </location>
</feature>
<feature type="compositionally biased region" description="Low complexity" evidence="4">
    <location>
        <begin position="614"/>
        <end position="628"/>
    </location>
</feature>
<feature type="region of interest" description="Disordered" evidence="4">
    <location>
        <begin position="527"/>
        <end position="692"/>
    </location>
</feature>
<keyword evidence="3" id="KW-0206">Cytoskeleton</keyword>
<feature type="compositionally biased region" description="Polar residues" evidence="4">
    <location>
        <begin position="552"/>
        <end position="566"/>
    </location>
</feature>
<dbReference type="Pfam" id="PF02187">
    <property type="entry name" value="GAS2"/>
    <property type="match status" value="1"/>
</dbReference>
<dbReference type="InterPro" id="IPR036534">
    <property type="entry name" value="GAR_dom_sf"/>
</dbReference>
<evidence type="ECO:0000313" key="6">
    <source>
        <dbReference type="EMBL" id="OCK80833.1"/>
    </source>
</evidence>
<dbReference type="EMBL" id="KV744943">
    <property type="protein sequence ID" value="OCK80833.1"/>
    <property type="molecule type" value="Genomic_DNA"/>
</dbReference>
<sequence length="1073" mass="116675">MAHPSSPTRFSPPSYPSRANSPSMSPRRHGRMNQSSDDSHLRDLSPTTTLRAFTETPVSYTNTNEYKIFSCIESATPAEKDLGTRVAKAAQRLKSWCKEIEQWGWTGSFEPPGEECREERRKSVEGHINYHMKGDSTGSGSIGPLEYWGSLLSVQVEAYEGRIEEIEQELESLDMEELKGHILDIHGPNRSRPSSSYDTRRPNFTLLDDFSILITHTLLQALPYLSQLRLNTDTWSSRLSILRECPRFLGDLDRAQIAMRLGWEAIEPPSEENLSDTALNSWKEAIATISEVLESKVADLGQRLDRMLDTLEGREDTLPEDWIDEFEALEANYSQWTVEARNRILEVEVRRMRASQKVSPPLLKERHLSVHETTAQHSEKHSQDLIDPAGGNLLPNIRVPEIEQRSSIIDAPGETSDHLSYVEQLPTFDGQHDGPYRATPQSPTALRLEIPESADPVSIPEETLLPEMASEEGDIIPGSDFLNEGIDEDLAIQDEGEASIGLVRPNLTIIKRASVTSIESFSRAQVRSINVRRSSSASSSVSSPMRDPSNSIRDYSSSTPASPINSDRSDLLPQTKFSSPLAVAPAKARPPEIPRSGPDRPQTPESRFRRDSIDSVSSSISQMSSPQSTIEDSPSFRTTATRSAKVPRPPLNSVMAKRRPLKDLQSSSPEPAKQPWPPTKFAQQPPTNSTDDLERQISNILTTIPAHIRLTSGPEADSPEIKPNRVASSGTANGRGYHATSLRAARASGGVKSPELTLSPVKHDIDASSSQEKGGAAFRRAAAQADSDIKLYHLTQAGKDKPIKLFVRRVGENGERVMVRVGGGWADLGEYLRQYAEHHGRRTVSEGKFEVLGLEAGMKGGEGRDGMARAGTPRPGSSASRKEFTATPLGTPGDRHQHQHHHHHHQNQHPTPSSALGTPAAGVGAESAPSTTSSHVSWTGTEVGLAGPYPKAKKMDLTSDKLEWIEGMMNQARKVSGHVGPGAGKAAAGESGLGVEKTEGGVEKNGSGEGRVGANSRVGDRSGASSRAGERGGAGSRAGERVRGGNGKGFGDLGKVGGTKRVFLKRTGDLGVE</sequence>
<feature type="compositionally biased region" description="Polar residues" evidence="4">
    <location>
        <begin position="681"/>
        <end position="692"/>
    </location>
</feature>
<protein>
    <recommendedName>
        <fullName evidence="5">GAR domain-containing protein</fullName>
    </recommendedName>
</protein>
<evidence type="ECO:0000259" key="5">
    <source>
        <dbReference type="PROSITE" id="PS51460"/>
    </source>
</evidence>
<reference evidence="6 7" key="1">
    <citation type="journal article" date="2016" name="Nat. Commun.">
        <title>Ectomycorrhizal ecology is imprinted in the genome of the dominant symbiotic fungus Cenococcum geophilum.</title>
        <authorList>
            <consortium name="DOE Joint Genome Institute"/>
            <person name="Peter M."/>
            <person name="Kohler A."/>
            <person name="Ohm R.A."/>
            <person name="Kuo A."/>
            <person name="Krutzmann J."/>
            <person name="Morin E."/>
            <person name="Arend M."/>
            <person name="Barry K.W."/>
            <person name="Binder M."/>
            <person name="Choi C."/>
            <person name="Clum A."/>
            <person name="Copeland A."/>
            <person name="Grisel N."/>
            <person name="Haridas S."/>
            <person name="Kipfer T."/>
            <person name="LaButti K."/>
            <person name="Lindquist E."/>
            <person name="Lipzen A."/>
            <person name="Maire R."/>
            <person name="Meier B."/>
            <person name="Mihaltcheva S."/>
            <person name="Molinier V."/>
            <person name="Murat C."/>
            <person name="Poggeler S."/>
            <person name="Quandt C.A."/>
            <person name="Sperisen C."/>
            <person name="Tritt A."/>
            <person name="Tisserant E."/>
            <person name="Crous P.W."/>
            <person name="Henrissat B."/>
            <person name="Nehls U."/>
            <person name="Egli S."/>
            <person name="Spatafora J.W."/>
            <person name="Grigoriev I.V."/>
            <person name="Martin F.M."/>
        </authorList>
    </citation>
    <scope>NUCLEOTIDE SEQUENCE [LARGE SCALE GENOMIC DNA]</scope>
    <source>
        <strain evidence="6 7">CBS 459.81</strain>
    </source>
</reference>
<dbReference type="PROSITE" id="PS51460">
    <property type="entry name" value="GAR"/>
    <property type="match status" value="1"/>
</dbReference>
<keyword evidence="2" id="KW-0963">Cytoplasm</keyword>
<dbReference type="AlphaFoldDB" id="A0A8E2EC50"/>